<reference evidence="11 12" key="1">
    <citation type="journal article" date="2024" name="BMC Biol.">
        <title>Comparative genomics of Ascetosporea gives new insight into the evolutionary basis for animal parasitism in Rhizaria.</title>
        <authorList>
            <person name="Hiltunen Thoren M."/>
            <person name="Onut-Brannstrom I."/>
            <person name="Alfjorden A."/>
            <person name="Peckova H."/>
            <person name="Swords F."/>
            <person name="Hooper C."/>
            <person name="Holzer A.S."/>
            <person name="Bass D."/>
            <person name="Burki F."/>
        </authorList>
    </citation>
    <scope>NUCLEOTIDE SEQUENCE [LARGE SCALE GENOMIC DNA]</scope>
    <source>
        <strain evidence="11">20-A016</strain>
    </source>
</reference>
<feature type="domain" description="NF-X1-type" evidence="10">
    <location>
        <begin position="221"/>
        <end position="254"/>
    </location>
</feature>
<name>A0ABV2AQ10_9EUKA</name>
<comment type="subcellular location">
    <subcellularLocation>
        <location evidence="1">Nucleus</location>
    </subcellularLocation>
</comment>
<keyword evidence="3" id="KW-0479">Metal-binding</keyword>
<feature type="domain" description="NF-X1-type" evidence="10">
    <location>
        <begin position="108"/>
        <end position="127"/>
    </location>
</feature>
<evidence type="ECO:0000259" key="10">
    <source>
        <dbReference type="SMART" id="SM00438"/>
    </source>
</evidence>
<feature type="domain" description="NF-X1-type" evidence="10">
    <location>
        <begin position="77"/>
        <end position="104"/>
    </location>
</feature>
<evidence type="ECO:0000256" key="7">
    <source>
        <dbReference type="ARBA" id="ARBA00023015"/>
    </source>
</evidence>
<dbReference type="EMBL" id="JBDODL010001718">
    <property type="protein sequence ID" value="MES1921753.1"/>
    <property type="molecule type" value="Genomic_DNA"/>
</dbReference>
<organism evidence="11 12">
    <name type="scientific">Bonamia ostreae</name>
    <dbReference type="NCBI Taxonomy" id="126728"/>
    <lineage>
        <taxon>Eukaryota</taxon>
        <taxon>Sar</taxon>
        <taxon>Rhizaria</taxon>
        <taxon>Endomyxa</taxon>
        <taxon>Ascetosporea</taxon>
        <taxon>Haplosporida</taxon>
        <taxon>Bonamia</taxon>
    </lineage>
</organism>
<keyword evidence="5" id="KW-0863">Zinc-finger</keyword>
<dbReference type="PANTHER" id="PTHR12360">
    <property type="entry name" value="NUCLEAR TRANSCRIPTION FACTOR, X-BOX BINDING 1 NFX1"/>
    <property type="match status" value="1"/>
</dbReference>
<keyword evidence="8" id="KW-0804">Transcription</keyword>
<evidence type="ECO:0000256" key="4">
    <source>
        <dbReference type="ARBA" id="ARBA00022737"/>
    </source>
</evidence>
<evidence type="ECO:0000256" key="3">
    <source>
        <dbReference type="ARBA" id="ARBA00022723"/>
    </source>
</evidence>
<comment type="caution">
    <text evidence="11">The sequence shown here is derived from an EMBL/GenBank/DDBJ whole genome shotgun (WGS) entry which is preliminary data.</text>
</comment>
<dbReference type="Proteomes" id="UP001439008">
    <property type="component" value="Unassembled WGS sequence"/>
</dbReference>
<evidence type="ECO:0000313" key="12">
    <source>
        <dbReference type="Proteomes" id="UP001439008"/>
    </source>
</evidence>
<feature type="domain" description="NF-X1-type" evidence="10">
    <location>
        <begin position="20"/>
        <end position="40"/>
    </location>
</feature>
<proteinExistence type="inferred from homology"/>
<dbReference type="Pfam" id="PF01422">
    <property type="entry name" value="zf-NF-X1"/>
    <property type="match status" value="6"/>
</dbReference>
<keyword evidence="6" id="KW-0862">Zinc</keyword>
<evidence type="ECO:0000256" key="1">
    <source>
        <dbReference type="ARBA" id="ARBA00004123"/>
    </source>
</evidence>
<evidence type="ECO:0000256" key="2">
    <source>
        <dbReference type="ARBA" id="ARBA00007269"/>
    </source>
</evidence>
<dbReference type="InterPro" id="IPR000967">
    <property type="entry name" value="Znf_NFX1"/>
</dbReference>
<comment type="similarity">
    <text evidence="2">Belongs to the NFX1 family.</text>
</comment>
<sequence length="352" mass="40234">RRSCLDPLPTCEKICEKIKCENGHFCTKKCHDSQCPKCRKKVVKTCDCGYKQFSLPCFKFKGKMIKCKSICKTLLNCGRHFCETQCCAHRRNGANHICDKICQKLLSCSIHRCEEQCHSAECPSCRVQYQNGLICKCGNTKIGGFFFCGDKKLICNNRCSETLLCGHKCLKKCHFGECPPCSQLIEIDCYGKHKKIKVKCKILLKQKSVSCGNFCDKTKHCGIHSCKRKCHEKDGKIFCSKDDESMSCGDICLLRMNCGHFCKRKCHPKVDCENFKCEEMVTIKCVCGRIEKSGKCENTAERKNLNCDGKCEAKKRAEDFRKAFGIKKAGLVRNKDIFENNFWKNCDLSQFF</sequence>
<accession>A0ABV2AQ10</accession>
<feature type="non-terminal residue" evidence="11">
    <location>
        <position position="1"/>
    </location>
</feature>
<keyword evidence="7" id="KW-0805">Transcription regulation</keyword>
<feature type="domain" description="NF-X1-type" evidence="10">
    <location>
        <begin position="165"/>
        <end position="183"/>
    </location>
</feature>
<protein>
    <recommendedName>
        <fullName evidence="10">NF-X1-type domain-containing protein</fullName>
    </recommendedName>
</protein>
<evidence type="ECO:0000313" key="11">
    <source>
        <dbReference type="EMBL" id="MES1921753.1"/>
    </source>
</evidence>
<gene>
    <name evidence="11" type="ORF">MHBO_003282</name>
</gene>
<dbReference type="SMART" id="SM00438">
    <property type="entry name" value="ZnF_NFX"/>
    <property type="match status" value="6"/>
</dbReference>
<dbReference type="InterPro" id="IPR034078">
    <property type="entry name" value="NFX1_fam"/>
</dbReference>
<feature type="domain" description="NF-X1-type" evidence="10">
    <location>
        <begin position="258"/>
        <end position="279"/>
    </location>
</feature>
<evidence type="ECO:0000256" key="9">
    <source>
        <dbReference type="ARBA" id="ARBA00023242"/>
    </source>
</evidence>
<keyword evidence="9" id="KW-0539">Nucleus</keyword>
<keyword evidence="4" id="KW-0677">Repeat</keyword>
<keyword evidence="12" id="KW-1185">Reference proteome</keyword>
<evidence type="ECO:0000256" key="5">
    <source>
        <dbReference type="ARBA" id="ARBA00022771"/>
    </source>
</evidence>
<evidence type="ECO:0000256" key="8">
    <source>
        <dbReference type="ARBA" id="ARBA00023163"/>
    </source>
</evidence>
<evidence type="ECO:0000256" key="6">
    <source>
        <dbReference type="ARBA" id="ARBA00022833"/>
    </source>
</evidence>
<dbReference type="PANTHER" id="PTHR12360:SF12">
    <property type="entry name" value="TRANSCRIPTIONAL REPRESSOR NF-X1"/>
    <property type="match status" value="1"/>
</dbReference>